<dbReference type="EMBL" id="BAAACI010000001">
    <property type="protein sequence ID" value="GAA0766614.1"/>
    <property type="molecule type" value="Genomic_DNA"/>
</dbReference>
<evidence type="ECO:0000256" key="1">
    <source>
        <dbReference type="SAM" id="MobiDB-lite"/>
    </source>
</evidence>
<name>A0ABN1KHK5_CLOSU</name>
<accession>A0ABN1KHK5</accession>
<proteinExistence type="predicted"/>
<dbReference type="RefSeq" id="WP_343823232.1">
    <property type="nucleotide sequence ID" value="NZ_BAAACI010000001.1"/>
</dbReference>
<evidence type="ECO:0000313" key="3">
    <source>
        <dbReference type="Proteomes" id="UP001501047"/>
    </source>
</evidence>
<evidence type="ECO:0000313" key="2">
    <source>
        <dbReference type="EMBL" id="GAA0766614.1"/>
    </source>
</evidence>
<organism evidence="2 3">
    <name type="scientific">Clostridium subterminale</name>
    <dbReference type="NCBI Taxonomy" id="1550"/>
    <lineage>
        <taxon>Bacteria</taxon>
        <taxon>Bacillati</taxon>
        <taxon>Bacillota</taxon>
        <taxon>Clostridia</taxon>
        <taxon>Eubacteriales</taxon>
        <taxon>Clostridiaceae</taxon>
        <taxon>Clostridium</taxon>
    </lineage>
</organism>
<comment type="caution">
    <text evidence="2">The sequence shown here is derived from an EMBL/GenBank/DDBJ whole genome shotgun (WGS) entry which is preliminary data.</text>
</comment>
<dbReference type="Proteomes" id="UP001501047">
    <property type="component" value="Unassembled WGS sequence"/>
</dbReference>
<feature type="compositionally biased region" description="Polar residues" evidence="1">
    <location>
        <begin position="33"/>
        <end position="50"/>
    </location>
</feature>
<protein>
    <submittedName>
        <fullName evidence="2">Uncharacterized protein</fullName>
    </submittedName>
</protein>
<feature type="region of interest" description="Disordered" evidence="1">
    <location>
        <begin position="1"/>
        <end position="50"/>
    </location>
</feature>
<reference evidence="2 3" key="1">
    <citation type="journal article" date="2019" name="Int. J. Syst. Evol. Microbiol.">
        <title>The Global Catalogue of Microorganisms (GCM) 10K type strain sequencing project: providing services to taxonomists for standard genome sequencing and annotation.</title>
        <authorList>
            <consortium name="The Broad Institute Genomics Platform"/>
            <consortium name="The Broad Institute Genome Sequencing Center for Infectious Disease"/>
            <person name="Wu L."/>
            <person name="Ma J."/>
        </authorList>
    </citation>
    <scope>NUCLEOTIDE SEQUENCE [LARGE SCALE GENOMIC DNA]</scope>
    <source>
        <strain evidence="2 3">JCM 1417</strain>
    </source>
</reference>
<keyword evidence="3" id="KW-1185">Reference proteome</keyword>
<sequence>MAKNKENKPKKSSNKMNGELTSMNDKSNDSRNSKTGYMEQQPNSRLNQLK</sequence>
<gene>
    <name evidence="2" type="ORF">GCM10008908_04540</name>
</gene>